<protein>
    <submittedName>
        <fullName evidence="8">Uncharacterized protein</fullName>
    </submittedName>
</protein>
<keyword evidence="4" id="KW-0479">Metal-binding</keyword>
<evidence type="ECO:0000256" key="5">
    <source>
        <dbReference type="ARBA" id="ARBA00023002"/>
    </source>
</evidence>
<keyword evidence="7" id="KW-0503">Monooxygenase</keyword>
<dbReference type="PANTHER" id="PTHR47946:SF23">
    <property type="entry name" value="CYTOCHROME P450 78A9"/>
    <property type="match status" value="1"/>
</dbReference>
<evidence type="ECO:0000256" key="4">
    <source>
        <dbReference type="ARBA" id="ARBA00022723"/>
    </source>
</evidence>
<organism evidence="8 9">
    <name type="scientific">Brassica rapa subsp. trilocularis</name>
    <dbReference type="NCBI Taxonomy" id="1813537"/>
    <lineage>
        <taxon>Eukaryota</taxon>
        <taxon>Viridiplantae</taxon>
        <taxon>Streptophyta</taxon>
        <taxon>Embryophyta</taxon>
        <taxon>Tracheophyta</taxon>
        <taxon>Spermatophyta</taxon>
        <taxon>Magnoliopsida</taxon>
        <taxon>eudicotyledons</taxon>
        <taxon>Gunneridae</taxon>
        <taxon>Pentapetalae</taxon>
        <taxon>rosids</taxon>
        <taxon>malvids</taxon>
        <taxon>Brassicales</taxon>
        <taxon>Brassicaceae</taxon>
        <taxon>Brassiceae</taxon>
        <taxon>Brassica</taxon>
    </lineage>
</organism>
<dbReference type="EMBL" id="JADBGQ010000003">
    <property type="protein sequence ID" value="KAG5403795.1"/>
    <property type="molecule type" value="Genomic_DNA"/>
</dbReference>
<gene>
    <name evidence="8" type="primary">A03g501830.1_BraROA</name>
    <name evidence="8" type="ORF">IGI04_009914</name>
</gene>
<name>A0ABQ7N155_BRACM</name>
<dbReference type="Proteomes" id="UP000823674">
    <property type="component" value="Chromosome A03"/>
</dbReference>
<comment type="cofactor">
    <cofactor evidence="1">
        <name>heme</name>
        <dbReference type="ChEBI" id="CHEBI:30413"/>
    </cofactor>
</comment>
<dbReference type="InterPro" id="IPR051996">
    <property type="entry name" value="Cytochrome_P450_78A"/>
</dbReference>
<proteinExistence type="inferred from homology"/>
<comment type="similarity">
    <text evidence="2">Belongs to the cytochrome P450 family.</text>
</comment>
<keyword evidence="3" id="KW-0349">Heme</keyword>
<keyword evidence="5" id="KW-0560">Oxidoreductase</keyword>
<reference evidence="8 9" key="1">
    <citation type="submission" date="2021-03" db="EMBL/GenBank/DDBJ databases">
        <authorList>
            <person name="King G.J."/>
            <person name="Bancroft I."/>
            <person name="Baten A."/>
            <person name="Bloomfield J."/>
            <person name="Borpatragohain P."/>
            <person name="He Z."/>
            <person name="Irish N."/>
            <person name="Irwin J."/>
            <person name="Liu K."/>
            <person name="Mauleon R.P."/>
            <person name="Moore J."/>
            <person name="Morris R."/>
            <person name="Ostergaard L."/>
            <person name="Wang B."/>
            <person name="Wells R."/>
        </authorList>
    </citation>
    <scope>NUCLEOTIDE SEQUENCE [LARGE SCALE GENOMIC DNA]</scope>
    <source>
        <strain evidence="8">R-o-18</strain>
        <tissue evidence="8">Leaf</tissue>
    </source>
</reference>
<evidence type="ECO:0000256" key="3">
    <source>
        <dbReference type="ARBA" id="ARBA00022617"/>
    </source>
</evidence>
<sequence>MATKLDTSSLLFALLSKCSLLTQTNLALSLLVASIASLALSLSPFYWSHPGGPAWGKYFLHRRHRTTVIPGPRGLPFVGSMSLMSNALAHCCIAATAEKLGAKRGRGNGFVERVVKKID</sequence>
<comment type="caution">
    <text evidence="8">The sequence shown here is derived from an EMBL/GenBank/DDBJ whole genome shotgun (WGS) entry which is preliminary data.</text>
</comment>
<keyword evidence="9" id="KW-1185">Reference proteome</keyword>
<keyword evidence="6" id="KW-0408">Iron</keyword>
<dbReference type="PANTHER" id="PTHR47946">
    <property type="entry name" value="CYTOCHROME P450 78A7-RELATED"/>
    <property type="match status" value="1"/>
</dbReference>
<evidence type="ECO:0000313" key="8">
    <source>
        <dbReference type="EMBL" id="KAG5403795.1"/>
    </source>
</evidence>
<evidence type="ECO:0000313" key="9">
    <source>
        <dbReference type="Proteomes" id="UP000823674"/>
    </source>
</evidence>
<evidence type="ECO:0000256" key="6">
    <source>
        <dbReference type="ARBA" id="ARBA00023004"/>
    </source>
</evidence>
<evidence type="ECO:0000256" key="7">
    <source>
        <dbReference type="ARBA" id="ARBA00023033"/>
    </source>
</evidence>
<accession>A0ABQ7N155</accession>
<evidence type="ECO:0000256" key="1">
    <source>
        <dbReference type="ARBA" id="ARBA00001971"/>
    </source>
</evidence>
<evidence type="ECO:0000256" key="2">
    <source>
        <dbReference type="ARBA" id="ARBA00010617"/>
    </source>
</evidence>